<protein>
    <submittedName>
        <fullName evidence="1">Uncharacterized protein</fullName>
    </submittedName>
</protein>
<evidence type="ECO:0000313" key="1">
    <source>
        <dbReference type="EMBL" id="EKC72325.1"/>
    </source>
</evidence>
<name>K1U1U0_9ZZZZ</name>
<proteinExistence type="predicted"/>
<sequence length="112" mass="12793">MEEVDHAKLLDQNIGKIETPYGITGIQDLSTGCKTILNCIFLQENQKVYPTVRAINATECGKNALEQLFCYIDKTNMDIGIVLEHEDEIYECGNREYLINDSERITDLLFMV</sequence>
<dbReference type="EMBL" id="AJWZ01001943">
    <property type="protein sequence ID" value="EKC72325.1"/>
    <property type="molecule type" value="Genomic_DNA"/>
</dbReference>
<gene>
    <name evidence="1" type="ORF">OBE_02949</name>
</gene>
<reference evidence="1" key="1">
    <citation type="journal article" date="2013" name="Environ. Microbiol.">
        <title>Microbiota from the distal guts of lean and obese adolescents exhibit partial functional redundancy besides clear differences in community structure.</title>
        <authorList>
            <person name="Ferrer M."/>
            <person name="Ruiz A."/>
            <person name="Lanza F."/>
            <person name="Haange S.B."/>
            <person name="Oberbach A."/>
            <person name="Till H."/>
            <person name="Bargiela R."/>
            <person name="Campoy C."/>
            <person name="Segura M.T."/>
            <person name="Richter M."/>
            <person name="von Bergen M."/>
            <person name="Seifert J."/>
            <person name="Suarez A."/>
        </authorList>
    </citation>
    <scope>NUCLEOTIDE SEQUENCE</scope>
</reference>
<organism evidence="1">
    <name type="scientific">human gut metagenome</name>
    <dbReference type="NCBI Taxonomy" id="408170"/>
    <lineage>
        <taxon>unclassified sequences</taxon>
        <taxon>metagenomes</taxon>
        <taxon>organismal metagenomes</taxon>
    </lineage>
</organism>
<comment type="caution">
    <text evidence="1">The sequence shown here is derived from an EMBL/GenBank/DDBJ whole genome shotgun (WGS) entry which is preliminary data.</text>
</comment>
<dbReference type="AlphaFoldDB" id="K1U1U0"/>
<accession>K1U1U0</accession>